<evidence type="ECO:0000256" key="5">
    <source>
        <dbReference type="ARBA" id="ARBA00022927"/>
    </source>
</evidence>
<feature type="transmembrane region" description="Helical" evidence="9">
    <location>
        <begin position="12"/>
        <end position="30"/>
    </location>
</feature>
<evidence type="ECO:0000256" key="3">
    <source>
        <dbReference type="ARBA" id="ARBA00022475"/>
    </source>
</evidence>
<dbReference type="AlphaFoldDB" id="A0AAW7Y2U6"/>
<keyword evidence="5 8" id="KW-0653">Protein transport</keyword>
<comment type="caution">
    <text evidence="11">The sequence shown here is derived from an EMBL/GenBank/DDBJ whole genome shotgun (WGS) entry which is preliminary data.</text>
</comment>
<dbReference type="PANTHER" id="PTHR30625:SF15">
    <property type="entry name" value="BIOPOLYMER TRANSPORT PROTEIN EXBB"/>
    <property type="match status" value="1"/>
</dbReference>
<dbReference type="InterPro" id="IPR050790">
    <property type="entry name" value="ExbB/TolQ_transport"/>
</dbReference>
<name>A0AAW7Y2U6_9GAMM</name>
<feature type="transmembrane region" description="Helical" evidence="9">
    <location>
        <begin position="166"/>
        <end position="186"/>
    </location>
</feature>
<proteinExistence type="inferred from homology"/>
<dbReference type="RefSeq" id="WP_062690518.1">
    <property type="nucleotide sequence ID" value="NZ_CANMLA010000009.1"/>
</dbReference>
<keyword evidence="3" id="KW-1003">Cell membrane</keyword>
<dbReference type="Pfam" id="PF01618">
    <property type="entry name" value="MotA_ExbB"/>
    <property type="match status" value="1"/>
</dbReference>
<sequence length="237" mass="25654">MNTITSFQEQFGLMAWPLFLCSAITLMILLERFIQVLLCTGVGHSKINTILAKQDRNNQPQLDQLVTDLKQKRPLLYKGVAMLIAHRHFDKTLREDAASIWLQQKRKQLRSGLRLLALIGVISPLLGLLGTVLGLIDMFKGIAASTGSVTPNDLADGLGLAMRTTAAGLIIALPAITGSQLLGVWADSITSKLEHSLNHCNLWIEGINFHTSDDSAATESSAATQTAAVMNGSKVQP</sequence>
<feature type="domain" description="MotA/TolQ/ExbB proton channel" evidence="10">
    <location>
        <begin position="72"/>
        <end position="194"/>
    </location>
</feature>
<keyword evidence="2 8" id="KW-0813">Transport</keyword>
<evidence type="ECO:0000256" key="8">
    <source>
        <dbReference type="RuleBase" id="RU004057"/>
    </source>
</evidence>
<comment type="similarity">
    <text evidence="8">Belongs to the exbB/tolQ family.</text>
</comment>
<gene>
    <name evidence="11" type="ORF">Q4568_07370</name>
</gene>
<accession>A0AAW7Y2U6</accession>
<evidence type="ECO:0000313" key="11">
    <source>
        <dbReference type="EMBL" id="MDO6542345.1"/>
    </source>
</evidence>
<evidence type="ECO:0000256" key="6">
    <source>
        <dbReference type="ARBA" id="ARBA00022989"/>
    </source>
</evidence>
<organism evidence="11 12">
    <name type="scientific">Photobacterium sanguinicancri</name>
    <dbReference type="NCBI Taxonomy" id="875932"/>
    <lineage>
        <taxon>Bacteria</taxon>
        <taxon>Pseudomonadati</taxon>
        <taxon>Pseudomonadota</taxon>
        <taxon>Gammaproteobacteria</taxon>
        <taxon>Vibrionales</taxon>
        <taxon>Vibrionaceae</taxon>
        <taxon>Photobacterium</taxon>
    </lineage>
</organism>
<evidence type="ECO:0000256" key="2">
    <source>
        <dbReference type="ARBA" id="ARBA00022448"/>
    </source>
</evidence>
<evidence type="ECO:0000256" key="4">
    <source>
        <dbReference type="ARBA" id="ARBA00022692"/>
    </source>
</evidence>
<keyword evidence="6 9" id="KW-1133">Transmembrane helix</keyword>
<protein>
    <submittedName>
        <fullName evidence="11">MotA/TolQ/ExbB proton channel family protein</fullName>
    </submittedName>
</protein>
<dbReference type="GO" id="GO:0017038">
    <property type="term" value="P:protein import"/>
    <property type="evidence" value="ECO:0007669"/>
    <property type="project" value="TreeGrafter"/>
</dbReference>
<evidence type="ECO:0000313" key="12">
    <source>
        <dbReference type="Proteomes" id="UP001170624"/>
    </source>
</evidence>
<evidence type="ECO:0000259" key="10">
    <source>
        <dbReference type="Pfam" id="PF01618"/>
    </source>
</evidence>
<evidence type="ECO:0000256" key="9">
    <source>
        <dbReference type="SAM" id="Phobius"/>
    </source>
</evidence>
<dbReference type="Proteomes" id="UP001170624">
    <property type="component" value="Unassembled WGS sequence"/>
</dbReference>
<evidence type="ECO:0000256" key="7">
    <source>
        <dbReference type="ARBA" id="ARBA00023136"/>
    </source>
</evidence>
<keyword evidence="7 9" id="KW-0472">Membrane</keyword>
<keyword evidence="4 9" id="KW-0812">Transmembrane</keyword>
<reference evidence="11" key="1">
    <citation type="submission" date="2023-07" db="EMBL/GenBank/DDBJ databases">
        <title>Genome content predicts the carbon catabolic preferences of heterotrophic bacteria.</title>
        <authorList>
            <person name="Gralka M."/>
        </authorList>
    </citation>
    <scope>NUCLEOTIDE SEQUENCE</scope>
    <source>
        <strain evidence="11">G2M05</strain>
    </source>
</reference>
<comment type="subcellular location">
    <subcellularLocation>
        <location evidence="1">Cell membrane</location>
        <topology evidence="1">Multi-pass membrane protein</topology>
    </subcellularLocation>
    <subcellularLocation>
        <location evidence="8">Membrane</location>
        <topology evidence="8">Multi-pass membrane protein</topology>
    </subcellularLocation>
</comment>
<dbReference type="PANTHER" id="PTHR30625">
    <property type="entry name" value="PROTEIN TOLQ"/>
    <property type="match status" value="1"/>
</dbReference>
<feature type="transmembrane region" description="Helical" evidence="9">
    <location>
        <begin position="115"/>
        <end position="136"/>
    </location>
</feature>
<dbReference type="EMBL" id="JAUOPU010000005">
    <property type="protein sequence ID" value="MDO6542345.1"/>
    <property type="molecule type" value="Genomic_DNA"/>
</dbReference>
<evidence type="ECO:0000256" key="1">
    <source>
        <dbReference type="ARBA" id="ARBA00004651"/>
    </source>
</evidence>
<dbReference type="GO" id="GO:0005886">
    <property type="term" value="C:plasma membrane"/>
    <property type="evidence" value="ECO:0007669"/>
    <property type="project" value="UniProtKB-SubCell"/>
</dbReference>
<dbReference type="InterPro" id="IPR002898">
    <property type="entry name" value="MotA_ExbB_proton_chnl"/>
</dbReference>